<accession>A0AA40KU94</accession>
<evidence type="ECO:0000313" key="9">
    <source>
        <dbReference type="Proteomes" id="UP001177670"/>
    </source>
</evidence>
<dbReference type="InterPro" id="IPR039670">
    <property type="entry name" value="NPC2-like"/>
</dbReference>
<evidence type="ECO:0000256" key="2">
    <source>
        <dbReference type="ARBA" id="ARBA00006370"/>
    </source>
</evidence>
<comment type="subcellular location">
    <subcellularLocation>
        <location evidence="1">Secreted</location>
    </subcellularLocation>
</comment>
<feature type="chain" id="PRO_5041403320" description="MD-2-related lipid-recognition domain-containing protein" evidence="6">
    <location>
        <begin position="22"/>
        <end position="149"/>
    </location>
</feature>
<dbReference type="CDD" id="cd00916">
    <property type="entry name" value="Npc2_like"/>
    <property type="match status" value="1"/>
</dbReference>
<name>A0AA40KU94_9HYME</name>
<keyword evidence="5" id="KW-1015">Disulfide bond</keyword>
<feature type="domain" description="MD-2-related lipid-recognition" evidence="7">
    <location>
        <begin position="23"/>
        <end position="145"/>
    </location>
</feature>
<keyword evidence="4 6" id="KW-0732">Signal</keyword>
<evidence type="ECO:0000256" key="5">
    <source>
        <dbReference type="ARBA" id="ARBA00023157"/>
    </source>
</evidence>
<protein>
    <recommendedName>
        <fullName evidence="7">MD-2-related lipid-recognition domain-containing protein</fullName>
    </recommendedName>
</protein>
<keyword evidence="9" id="KW-1185">Reference proteome</keyword>
<organism evidence="8 9">
    <name type="scientific">Melipona bicolor</name>
    <dbReference type="NCBI Taxonomy" id="60889"/>
    <lineage>
        <taxon>Eukaryota</taxon>
        <taxon>Metazoa</taxon>
        <taxon>Ecdysozoa</taxon>
        <taxon>Arthropoda</taxon>
        <taxon>Hexapoda</taxon>
        <taxon>Insecta</taxon>
        <taxon>Pterygota</taxon>
        <taxon>Neoptera</taxon>
        <taxon>Endopterygota</taxon>
        <taxon>Hymenoptera</taxon>
        <taxon>Apocrita</taxon>
        <taxon>Aculeata</taxon>
        <taxon>Apoidea</taxon>
        <taxon>Anthophila</taxon>
        <taxon>Apidae</taxon>
        <taxon>Melipona</taxon>
    </lineage>
</organism>
<dbReference type="Proteomes" id="UP001177670">
    <property type="component" value="Unassembled WGS sequence"/>
</dbReference>
<evidence type="ECO:0000256" key="3">
    <source>
        <dbReference type="ARBA" id="ARBA00022525"/>
    </source>
</evidence>
<dbReference type="GO" id="GO:0032934">
    <property type="term" value="F:sterol binding"/>
    <property type="evidence" value="ECO:0007669"/>
    <property type="project" value="InterPro"/>
</dbReference>
<dbReference type="GO" id="GO:0032367">
    <property type="term" value="P:intracellular cholesterol transport"/>
    <property type="evidence" value="ECO:0007669"/>
    <property type="project" value="InterPro"/>
</dbReference>
<dbReference type="PANTHER" id="PTHR11306:SF36">
    <property type="entry name" value="NIEMANN-PICK TYPE C-2C-RELATED"/>
    <property type="match status" value="1"/>
</dbReference>
<proteinExistence type="inferred from homology"/>
<gene>
    <name evidence="8" type="ORF">K0M31_014399</name>
</gene>
<evidence type="ECO:0000313" key="8">
    <source>
        <dbReference type="EMBL" id="KAK1133036.1"/>
    </source>
</evidence>
<evidence type="ECO:0000256" key="4">
    <source>
        <dbReference type="ARBA" id="ARBA00022729"/>
    </source>
</evidence>
<comment type="caution">
    <text evidence="8">The sequence shown here is derived from an EMBL/GenBank/DDBJ whole genome shotgun (WGS) entry which is preliminary data.</text>
</comment>
<comment type="similarity">
    <text evidence="2">Belongs to the NPC2 family.</text>
</comment>
<dbReference type="FunFam" id="2.60.40.770:FF:000001">
    <property type="entry name" value="NPC intracellular cholesterol transporter 2"/>
    <property type="match status" value="1"/>
</dbReference>
<dbReference type="InterPro" id="IPR003172">
    <property type="entry name" value="ML_dom"/>
</dbReference>
<dbReference type="EMBL" id="JAHYIQ010000004">
    <property type="protein sequence ID" value="KAK1133036.1"/>
    <property type="molecule type" value="Genomic_DNA"/>
</dbReference>
<dbReference type="PANTHER" id="PTHR11306">
    <property type="entry name" value="NIEMANN PICK TYPE C2 PROTEIN NPC2-RELATED"/>
    <property type="match status" value="1"/>
</dbReference>
<dbReference type="InterPro" id="IPR033916">
    <property type="entry name" value="ML_Npc2-like"/>
</dbReference>
<evidence type="ECO:0000256" key="6">
    <source>
        <dbReference type="SAM" id="SignalP"/>
    </source>
</evidence>
<dbReference type="SMART" id="SM00737">
    <property type="entry name" value="ML"/>
    <property type="match status" value="1"/>
</dbReference>
<dbReference type="AlphaFoldDB" id="A0AA40KU94"/>
<evidence type="ECO:0000256" key="1">
    <source>
        <dbReference type="ARBA" id="ARBA00004613"/>
    </source>
</evidence>
<keyword evidence="3" id="KW-0964">Secreted</keyword>
<feature type="signal peptide" evidence="6">
    <location>
        <begin position="1"/>
        <end position="21"/>
    </location>
</feature>
<reference evidence="8" key="1">
    <citation type="submission" date="2021-10" db="EMBL/GenBank/DDBJ databases">
        <title>Melipona bicolor Genome sequencing and assembly.</title>
        <authorList>
            <person name="Araujo N.S."/>
            <person name="Arias M.C."/>
        </authorList>
    </citation>
    <scope>NUCLEOTIDE SEQUENCE</scope>
    <source>
        <strain evidence="8">USP_2M_L1-L4_2017</strain>
        <tissue evidence="8">Whole body</tissue>
    </source>
</reference>
<sequence>MAILTYVYIFAALFIAESMQATYVPCKSGPVPASVSIVGCSSVPCNLVRGTNVEGRINFNAVSNAKTLKPVVNVELGTIHIPYPLPEQNACKNLVSGQCPLQKGEPATYLLKMPVEKSYQKVSLTIQLSLVDENNNAQVCFRIPANVVD</sequence>
<dbReference type="Pfam" id="PF02221">
    <property type="entry name" value="E1_DerP2_DerF2"/>
    <property type="match status" value="1"/>
</dbReference>
<dbReference type="InterPro" id="IPR014756">
    <property type="entry name" value="Ig_E-set"/>
</dbReference>
<dbReference type="Gene3D" id="2.60.40.770">
    <property type="match status" value="1"/>
</dbReference>
<dbReference type="SUPFAM" id="SSF81296">
    <property type="entry name" value="E set domains"/>
    <property type="match status" value="1"/>
</dbReference>
<evidence type="ECO:0000259" key="7">
    <source>
        <dbReference type="SMART" id="SM00737"/>
    </source>
</evidence>
<dbReference type="GO" id="GO:0005576">
    <property type="term" value="C:extracellular region"/>
    <property type="evidence" value="ECO:0007669"/>
    <property type="project" value="UniProtKB-SubCell"/>
</dbReference>